<dbReference type="InterPro" id="IPR030673">
    <property type="entry name" value="PyroPPase_GppA_Ppx"/>
</dbReference>
<feature type="domain" description="Ppx/GppA phosphatase C-terminal" evidence="12">
    <location>
        <begin position="353"/>
        <end position="525"/>
    </location>
</feature>
<dbReference type="InterPro" id="IPR022371">
    <property type="entry name" value="Exopolyphosphatase"/>
</dbReference>
<dbReference type="NCBIfam" id="TIGR03706">
    <property type="entry name" value="exo_poly_only"/>
    <property type="match status" value="1"/>
</dbReference>
<proteinExistence type="inferred from homology"/>
<evidence type="ECO:0000256" key="4">
    <source>
        <dbReference type="ARBA" id="ARBA00011738"/>
    </source>
</evidence>
<evidence type="ECO:0000259" key="11">
    <source>
        <dbReference type="Pfam" id="PF02541"/>
    </source>
</evidence>
<gene>
    <name evidence="13" type="ORF">SAMN05216296_3165</name>
</gene>
<keyword evidence="8" id="KW-0378">Hydrolase</keyword>
<dbReference type="Proteomes" id="UP000243232">
    <property type="component" value="Chromosome I"/>
</dbReference>
<dbReference type="Pfam" id="PF02541">
    <property type="entry name" value="Ppx-GppA"/>
    <property type="match status" value="1"/>
</dbReference>
<sequence length="539" mass="60392">MTRRKYPHQLTGNNELTCCALALATYRGRMSELMNGRLRMPRTAPENFPLIAAIDLGSNSFHMILAKTDQGEIRVLERLGDKIQLAAGLDEQRQLSEEAMQRGLECLSRYAQLITDLPQGAVRVVGTNALREAVNRDTFIQRAEALLGHTVEVISGREEARLIYLGVSHNMPAFQGNRLVVDIGGGSTEFIIGQSFEPLIMESLQMGCVSYSQRLFQDGKITPARYGQAYTAARLELMRVEQALQRHGWQEAIGASGTVRAIGLAVKSAGLSNGEVTLEGMTWLKRKLFKLGDVDKIDFEGVKNDRRAIFPAGLAILEAIFDAFGLQQMVHSEGALREGVLYDLIGRLQHEDVRERTVSALMERYHVDPEQALRVETKALEALQQVAGDWDLQEEWHQELLVWAARVHEIGLDIAHFQYHKHGAYLIENSELAGFSTQDQQMLALLVRGHRRGIPKDRFSGSGSEGEKLLRLCVLLRFAILFHHIRGNREVPEVRLLAKAQQLSIRFPQGWLENNPLTVADFAQEAEWLAKAGFNLLVS</sequence>
<dbReference type="InterPro" id="IPR043129">
    <property type="entry name" value="ATPase_NBD"/>
</dbReference>
<dbReference type="FunFam" id="3.30.420.150:FF:000001">
    <property type="entry name" value="Guanosine-5'-triphosphate,3'-diphosphate pyrophosphatase"/>
    <property type="match status" value="1"/>
</dbReference>
<evidence type="ECO:0000256" key="2">
    <source>
        <dbReference type="ARBA" id="ARBA00004202"/>
    </source>
</evidence>
<dbReference type="PANTHER" id="PTHR30005:SF14">
    <property type="entry name" value="EXOPOLYPHOSPHATASE"/>
    <property type="match status" value="1"/>
</dbReference>
<evidence type="ECO:0000256" key="1">
    <source>
        <dbReference type="ARBA" id="ARBA00001946"/>
    </source>
</evidence>
<protein>
    <recommendedName>
        <fullName evidence="6">Exopolyphosphatase</fullName>
        <ecNumber evidence="5">3.6.1.11</ecNumber>
    </recommendedName>
</protein>
<comment type="catalytic activity">
    <reaction evidence="10">
        <text>[phosphate](n) + H2O = [phosphate](n-1) + phosphate + H(+)</text>
        <dbReference type="Rhea" id="RHEA:21528"/>
        <dbReference type="Rhea" id="RHEA-COMP:9859"/>
        <dbReference type="Rhea" id="RHEA-COMP:14279"/>
        <dbReference type="ChEBI" id="CHEBI:15377"/>
        <dbReference type="ChEBI" id="CHEBI:15378"/>
        <dbReference type="ChEBI" id="CHEBI:16838"/>
        <dbReference type="ChEBI" id="CHEBI:43474"/>
        <dbReference type="EC" id="3.6.1.11"/>
    </reaction>
</comment>
<evidence type="ECO:0000256" key="10">
    <source>
        <dbReference type="ARBA" id="ARBA00047607"/>
    </source>
</evidence>
<evidence type="ECO:0000256" key="9">
    <source>
        <dbReference type="ARBA" id="ARBA00023136"/>
    </source>
</evidence>
<evidence type="ECO:0000256" key="3">
    <source>
        <dbReference type="ARBA" id="ARBA00007125"/>
    </source>
</evidence>
<dbReference type="GO" id="GO:0006798">
    <property type="term" value="P:polyphosphate catabolic process"/>
    <property type="evidence" value="ECO:0007669"/>
    <property type="project" value="TreeGrafter"/>
</dbReference>
<evidence type="ECO:0000256" key="6">
    <source>
        <dbReference type="ARBA" id="ARBA00020416"/>
    </source>
</evidence>
<dbReference type="EMBL" id="LT629785">
    <property type="protein sequence ID" value="SDU33746.1"/>
    <property type="molecule type" value="Genomic_DNA"/>
</dbReference>
<evidence type="ECO:0000256" key="7">
    <source>
        <dbReference type="ARBA" id="ARBA00022475"/>
    </source>
</evidence>
<dbReference type="CDD" id="cd24053">
    <property type="entry name" value="ASKHA_NBD_EcPPX-GppA-like"/>
    <property type="match status" value="1"/>
</dbReference>
<dbReference type="GO" id="GO:0005886">
    <property type="term" value="C:plasma membrane"/>
    <property type="evidence" value="ECO:0007669"/>
    <property type="project" value="UniProtKB-SubCell"/>
</dbReference>
<keyword evidence="7" id="KW-1003">Cell membrane</keyword>
<dbReference type="SUPFAM" id="SSF109604">
    <property type="entry name" value="HD-domain/PDEase-like"/>
    <property type="match status" value="1"/>
</dbReference>
<reference evidence="14" key="1">
    <citation type="submission" date="2016-10" db="EMBL/GenBank/DDBJ databases">
        <authorList>
            <person name="Varghese N."/>
            <person name="Submissions S."/>
        </authorList>
    </citation>
    <scope>NUCLEOTIDE SEQUENCE [LARGE SCALE GENOMIC DNA]</scope>
    <source>
        <strain evidence="14">DSM 17875</strain>
    </source>
</reference>
<dbReference type="GO" id="GO:0004309">
    <property type="term" value="F:exopolyphosphatase activity"/>
    <property type="evidence" value="ECO:0007669"/>
    <property type="project" value="UniProtKB-EC"/>
</dbReference>
<dbReference type="SUPFAM" id="SSF53067">
    <property type="entry name" value="Actin-like ATPase domain"/>
    <property type="match status" value="2"/>
</dbReference>
<dbReference type="Gene3D" id="1.10.3210.10">
    <property type="entry name" value="Hypothetical protein af1432"/>
    <property type="match status" value="1"/>
</dbReference>
<dbReference type="InterPro" id="IPR050273">
    <property type="entry name" value="GppA/Ppx_hydrolase"/>
</dbReference>
<dbReference type="Gene3D" id="3.30.420.40">
    <property type="match status" value="1"/>
</dbReference>
<dbReference type="EC" id="3.6.1.11" evidence="5"/>
<dbReference type="InterPro" id="IPR048950">
    <property type="entry name" value="Ppx_GppA_C"/>
</dbReference>
<keyword evidence="14" id="KW-1185">Reference proteome</keyword>
<dbReference type="InterPro" id="IPR003695">
    <property type="entry name" value="Ppx_GppA_N"/>
</dbReference>
<evidence type="ECO:0000256" key="5">
    <source>
        <dbReference type="ARBA" id="ARBA00012451"/>
    </source>
</evidence>
<dbReference type="PANTHER" id="PTHR30005">
    <property type="entry name" value="EXOPOLYPHOSPHATASE"/>
    <property type="match status" value="1"/>
</dbReference>
<evidence type="ECO:0000259" key="12">
    <source>
        <dbReference type="Pfam" id="PF21447"/>
    </source>
</evidence>
<dbReference type="STRING" id="364197.SAMN05216296_3165"/>
<organism evidence="13 14">
    <name type="scientific">Pseudomonas pohangensis</name>
    <dbReference type="NCBI Taxonomy" id="364197"/>
    <lineage>
        <taxon>Bacteria</taxon>
        <taxon>Pseudomonadati</taxon>
        <taxon>Pseudomonadota</taxon>
        <taxon>Gammaproteobacteria</taxon>
        <taxon>Pseudomonadales</taxon>
        <taxon>Pseudomonadaceae</taxon>
        <taxon>Pseudomonas</taxon>
    </lineage>
</organism>
<dbReference type="AlphaFoldDB" id="A0A1H2HPR8"/>
<comment type="subunit">
    <text evidence="4">Homodimer.</text>
</comment>
<dbReference type="Gene3D" id="3.30.420.150">
    <property type="entry name" value="Exopolyphosphatase. Domain 2"/>
    <property type="match status" value="1"/>
</dbReference>
<keyword evidence="9" id="KW-0472">Membrane</keyword>
<evidence type="ECO:0000313" key="14">
    <source>
        <dbReference type="Proteomes" id="UP000243232"/>
    </source>
</evidence>
<accession>A0A1H2HPR8</accession>
<evidence type="ECO:0000313" key="13">
    <source>
        <dbReference type="EMBL" id="SDU33746.1"/>
    </source>
</evidence>
<feature type="domain" description="Ppx/GppA phosphatase N-terminal" evidence="11">
    <location>
        <begin position="66"/>
        <end position="346"/>
    </location>
</feature>
<dbReference type="FunFam" id="3.30.420.40:FF:000023">
    <property type="entry name" value="Guanosine-5'-triphosphate,3'-diphosphate pyrophosphatase"/>
    <property type="match status" value="1"/>
</dbReference>
<dbReference type="Pfam" id="PF21447">
    <property type="entry name" value="Ppx-GppA_III"/>
    <property type="match status" value="1"/>
</dbReference>
<evidence type="ECO:0000256" key="8">
    <source>
        <dbReference type="ARBA" id="ARBA00022801"/>
    </source>
</evidence>
<comment type="cofactor">
    <cofactor evidence="1">
        <name>Mg(2+)</name>
        <dbReference type="ChEBI" id="CHEBI:18420"/>
    </cofactor>
</comment>
<name>A0A1H2HPR8_9PSED</name>
<comment type="similarity">
    <text evidence="3">Belongs to the GppA/Ppx family.</text>
</comment>
<dbReference type="PIRSF" id="PIRSF001267">
    <property type="entry name" value="Pyrophosphatase_GppA_Ppx"/>
    <property type="match status" value="1"/>
</dbReference>
<comment type="subcellular location">
    <subcellularLocation>
        <location evidence="2">Cell membrane</location>
        <topology evidence="2">Peripheral membrane protein</topology>
    </subcellularLocation>
</comment>